<dbReference type="GO" id="GO:0005635">
    <property type="term" value="C:nuclear envelope"/>
    <property type="evidence" value="ECO:0007669"/>
    <property type="project" value="TreeGrafter"/>
</dbReference>
<accession>A0A3B1JZC4</accession>
<feature type="compositionally biased region" description="Gly residues" evidence="8">
    <location>
        <begin position="20"/>
        <end position="33"/>
    </location>
</feature>
<evidence type="ECO:0000256" key="8">
    <source>
        <dbReference type="SAM" id="MobiDB-lite"/>
    </source>
</evidence>
<dbReference type="InterPro" id="IPR001270">
    <property type="entry name" value="ClpA/B"/>
</dbReference>
<keyword evidence="4" id="KW-0547">Nucleotide-binding</keyword>
<dbReference type="STRING" id="7994.ENSAMXP00000047633"/>
<protein>
    <submittedName>
        <fullName evidence="10">Torsin family 4, member Ab</fullName>
    </submittedName>
</protein>
<feature type="region of interest" description="Disordered" evidence="8">
    <location>
        <begin position="1"/>
        <end position="38"/>
    </location>
</feature>
<evidence type="ECO:0000256" key="2">
    <source>
        <dbReference type="ARBA" id="ARBA00006235"/>
    </source>
</evidence>
<dbReference type="InterPro" id="IPR027417">
    <property type="entry name" value="P-loop_NTPase"/>
</dbReference>
<reference evidence="11" key="1">
    <citation type="submission" date="2013-03" db="EMBL/GenBank/DDBJ databases">
        <authorList>
            <person name="Jeffery W."/>
            <person name="Warren W."/>
            <person name="Wilson R.K."/>
        </authorList>
    </citation>
    <scope>NUCLEOTIDE SEQUENCE</scope>
    <source>
        <strain evidence="11">female</strain>
    </source>
</reference>
<proteinExistence type="inferred from homology"/>
<dbReference type="SMART" id="SM00382">
    <property type="entry name" value="AAA"/>
    <property type="match status" value="1"/>
</dbReference>
<name>A0A3B1JZC4_ASTMX</name>
<dbReference type="GO" id="GO:0016887">
    <property type="term" value="F:ATP hydrolysis activity"/>
    <property type="evidence" value="ECO:0007669"/>
    <property type="project" value="InterPro"/>
</dbReference>
<dbReference type="InterPro" id="IPR010448">
    <property type="entry name" value="Torsin"/>
</dbReference>
<dbReference type="SUPFAM" id="SSF52540">
    <property type="entry name" value="P-loop containing nucleoside triphosphate hydrolases"/>
    <property type="match status" value="1"/>
</dbReference>
<evidence type="ECO:0000256" key="1">
    <source>
        <dbReference type="ARBA" id="ARBA00004167"/>
    </source>
</evidence>
<reference evidence="10" key="4">
    <citation type="submission" date="2025-09" db="UniProtKB">
        <authorList>
            <consortium name="Ensembl"/>
        </authorList>
    </citation>
    <scope>IDENTIFICATION</scope>
</reference>
<evidence type="ECO:0000259" key="9">
    <source>
        <dbReference type="SMART" id="SM00382"/>
    </source>
</evidence>
<dbReference type="Gene3D" id="3.40.50.300">
    <property type="entry name" value="P-loop containing nucleotide triphosphate hydrolases"/>
    <property type="match status" value="1"/>
</dbReference>
<feature type="region of interest" description="Disordered" evidence="8">
    <location>
        <begin position="51"/>
        <end position="95"/>
    </location>
</feature>
<dbReference type="InParanoid" id="A0A3B1JZC4"/>
<keyword evidence="11" id="KW-1185">Reference proteome</keyword>
<dbReference type="PANTHER" id="PTHR10760:SF1">
    <property type="entry name" value="TORSIN-4A"/>
    <property type="match status" value="1"/>
</dbReference>
<dbReference type="GO" id="GO:0005524">
    <property type="term" value="F:ATP binding"/>
    <property type="evidence" value="ECO:0007669"/>
    <property type="project" value="UniProtKB-KW"/>
</dbReference>
<dbReference type="GO" id="GO:0016020">
    <property type="term" value="C:membrane"/>
    <property type="evidence" value="ECO:0007669"/>
    <property type="project" value="UniProtKB-SubCell"/>
</dbReference>
<dbReference type="GO" id="GO:0005788">
    <property type="term" value="C:endoplasmic reticulum lumen"/>
    <property type="evidence" value="ECO:0007669"/>
    <property type="project" value="TreeGrafter"/>
</dbReference>
<comment type="subcellular location">
    <subcellularLocation>
        <location evidence="1">Membrane</location>
        <topology evidence="1">Single-pass membrane protein</topology>
    </subcellularLocation>
</comment>
<comment type="similarity">
    <text evidence="2">Belongs to the ClpA/ClpB family. Torsin subfamily.</text>
</comment>
<reference evidence="11" key="2">
    <citation type="journal article" date="2014" name="Nat. Commun.">
        <title>The cavefish genome reveals candidate genes for eye loss.</title>
        <authorList>
            <person name="McGaugh S.E."/>
            <person name="Gross J.B."/>
            <person name="Aken B."/>
            <person name="Blin M."/>
            <person name="Borowsky R."/>
            <person name="Chalopin D."/>
            <person name="Hinaux H."/>
            <person name="Jeffery W.R."/>
            <person name="Keene A."/>
            <person name="Ma L."/>
            <person name="Minx P."/>
            <person name="Murphy D."/>
            <person name="O'Quin K.E."/>
            <person name="Retaux S."/>
            <person name="Rohner N."/>
            <person name="Searle S.M."/>
            <person name="Stahl B.A."/>
            <person name="Tabin C."/>
            <person name="Volff J.N."/>
            <person name="Yoshizawa M."/>
            <person name="Warren W.C."/>
        </authorList>
    </citation>
    <scope>NUCLEOTIDE SEQUENCE [LARGE SCALE GENOMIC DNA]</scope>
    <source>
        <strain evidence="11">female</strain>
    </source>
</reference>
<keyword evidence="3" id="KW-0812">Transmembrane</keyword>
<dbReference type="Pfam" id="PF21376">
    <property type="entry name" value="TOR1A_C"/>
    <property type="match status" value="1"/>
</dbReference>
<sequence length="392" mass="44178">MDRTEDEMDGGVKQVLVGQERGGGAKSSGGGGSSSLPLQLRAMVRIRSKYLRRSSSSHSVPPDNSAPPRQQRTASPHRRKSRRRNPKVMFPNGKKIYLPKNKEQSRAKPFLILFTIVVFLQVYNAIENLDDHLEKYDLDGLERALHREVFGQQEALELLMYHLSDYLSTYAHQRPLALSVHGTPGVGKSHLGRLLARHFRSVVGDSLVVQYFSLHHCPLQESPENCAKDLIRRVTEMVIRAEEEERIPFIVLDEVELMHPPLLDALRTLLQPQQNNEFLNIVYVFLSTLGEAEITECALKNGTVSGAERLLRQTLAKAHPLWAEPEVELIPLALLERSHVVQCFLEEMTDEGFYPDSAHVERLAGELAYHRAGGKEYAKTGCKQVVAKVNLL</sequence>
<evidence type="ECO:0000256" key="7">
    <source>
        <dbReference type="ARBA" id="ARBA00023136"/>
    </source>
</evidence>
<dbReference type="PRINTS" id="PR00300">
    <property type="entry name" value="CLPPROTEASEA"/>
</dbReference>
<dbReference type="Ensembl" id="ENSAMXT00000036120.1">
    <property type="protein sequence ID" value="ENSAMXP00000047633.1"/>
    <property type="gene ID" value="ENSAMXG00000037754.1"/>
</dbReference>
<dbReference type="GeneTree" id="ENSGT00950000182888"/>
<dbReference type="InterPro" id="IPR049337">
    <property type="entry name" value="TOR1A_C"/>
</dbReference>
<dbReference type="Proteomes" id="UP000018467">
    <property type="component" value="Unassembled WGS sequence"/>
</dbReference>
<evidence type="ECO:0000313" key="10">
    <source>
        <dbReference type="Ensembl" id="ENSAMXP00000047633.1"/>
    </source>
</evidence>
<reference evidence="10" key="3">
    <citation type="submission" date="2025-08" db="UniProtKB">
        <authorList>
            <consortium name="Ensembl"/>
        </authorList>
    </citation>
    <scope>IDENTIFICATION</scope>
</reference>
<dbReference type="InterPro" id="IPR003593">
    <property type="entry name" value="AAA+_ATPase"/>
</dbReference>
<dbReference type="Pfam" id="PF06309">
    <property type="entry name" value="Torsin"/>
    <property type="match status" value="1"/>
</dbReference>
<keyword evidence="6" id="KW-1133">Transmembrane helix</keyword>
<evidence type="ECO:0000313" key="11">
    <source>
        <dbReference type="Proteomes" id="UP000018467"/>
    </source>
</evidence>
<evidence type="ECO:0000256" key="4">
    <source>
        <dbReference type="ARBA" id="ARBA00022741"/>
    </source>
</evidence>
<evidence type="ECO:0000256" key="5">
    <source>
        <dbReference type="ARBA" id="ARBA00022840"/>
    </source>
</evidence>
<organism evidence="10 11">
    <name type="scientific">Astyanax mexicanus</name>
    <name type="common">Blind cave fish</name>
    <name type="synonym">Astyanax fasciatus mexicanus</name>
    <dbReference type="NCBI Taxonomy" id="7994"/>
    <lineage>
        <taxon>Eukaryota</taxon>
        <taxon>Metazoa</taxon>
        <taxon>Chordata</taxon>
        <taxon>Craniata</taxon>
        <taxon>Vertebrata</taxon>
        <taxon>Euteleostomi</taxon>
        <taxon>Actinopterygii</taxon>
        <taxon>Neopterygii</taxon>
        <taxon>Teleostei</taxon>
        <taxon>Ostariophysi</taxon>
        <taxon>Characiformes</taxon>
        <taxon>Characoidei</taxon>
        <taxon>Acestrorhamphidae</taxon>
        <taxon>Acestrorhamphinae</taxon>
        <taxon>Astyanax</taxon>
    </lineage>
</organism>
<feature type="domain" description="AAA+ ATPase" evidence="9">
    <location>
        <begin position="174"/>
        <end position="305"/>
    </location>
</feature>
<keyword evidence="7" id="KW-0472">Membrane</keyword>
<keyword evidence="5" id="KW-0067">ATP-binding</keyword>
<dbReference type="PANTHER" id="PTHR10760">
    <property type="entry name" value="TORSIN"/>
    <property type="match status" value="1"/>
</dbReference>
<feature type="compositionally biased region" description="Basic residues" evidence="8">
    <location>
        <begin position="75"/>
        <end position="86"/>
    </location>
</feature>
<dbReference type="AlphaFoldDB" id="A0A3B1JZC4"/>
<dbReference type="Bgee" id="ENSAMXG00000037754">
    <property type="expression patterns" value="Expressed in camera-type eye and 1 other cell type or tissue"/>
</dbReference>
<evidence type="ECO:0000256" key="3">
    <source>
        <dbReference type="ARBA" id="ARBA00022692"/>
    </source>
</evidence>
<evidence type="ECO:0000256" key="6">
    <source>
        <dbReference type="ARBA" id="ARBA00022989"/>
    </source>
</evidence>